<organism evidence="4 5">
    <name type="scientific">Linnemannia elongata AG-77</name>
    <dbReference type="NCBI Taxonomy" id="1314771"/>
    <lineage>
        <taxon>Eukaryota</taxon>
        <taxon>Fungi</taxon>
        <taxon>Fungi incertae sedis</taxon>
        <taxon>Mucoromycota</taxon>
        <taxon>Mortierellomycotina</taxon>
        <taxon>Mortierellomycetes</taxon>
        <taxon>Mortierellales</taxon>
        <taxon>Mortierellaceae</taxon>
        <taxon>Linnemannia</taxon>
    </lineage>
</organism>
<feature type="compositionally biased region" description="Basic residues" evidence="1">
    <location>
        <begin position="1148"/>
        <end position="1158"/>
    </location>
</feature>
<feature type="compositionally biased region" description="Polar residues" evidence="1">
    <location>
        <begin position="635"/>
        <end position="646"/>
    </location>
</feature>
<feature type="compositionally biased region" description="Acidic residues" evidence="1">
    <location>
        <begin position="855"/>
        <end position="884"/>
    </location>
</feature>
<sequence length="1335" mass="144239">MVVQKQRRPRLILLLATALLFQGVLATHRNNSPYPSSSFSSSLTSSSNANINNNLDIDESFQLKAKKEHKKIAGVDLDAAAEAIEKAVGPRAMAAAKKKADKFLADHKKKKGDKKDKGDGMKKNKNKDDGEEEEEEEVIEISSINNEEEENDIPVNVEDVQNYLSDIWEGIKDLGNDAAIQDQIQNLKESDEIQAQIAHLQSLEDDNPEILDKIEKLREGLDPEVREENGFEADVGDSGDNVKLKSQAVVKKHRKHQHQKGGAHEKAEAVGGDQTKNKKPVKQNGQGKQGQGGHQHAKEGDDRKKKKDGKDKKHHRVAKKHAVRRKGKGATIRDGHPSTPPVAVPKPVAIPATASAPIEDNGRSPEGPRHRHHHHRKHREDDHKGRQHPGASNGSGPSATLTGDETKGPNPPVHTVPTPPPITLPVEVPLKDATPTEPTVPKPQEPPSSPAPESPKEPVVNEIVPPTTLPPAIVETPSKEPVVVVSYPTSEQEVVSAPVDSQKPSAVNVVKTVFLTEQPLQQQQLEASKDEDQQLNKDREVEQQLSPKPEEISSPAPVQEKQQPADIITVIPDAKPVVQQPGTSFSHPAEIETPSTSEPELQGDHHQQPPSDSNTDGSGRPFSYPIDHQLPHFPETSNNGGAQTPMTAPVLELEQKEVPKVKDPAPVSQPPVTGTEPLKVVVEEKKDDDFKVIASSPPPLPSSNENDHQSVAKKPELPIVIPLPPIPHPSPSPSTAEASKPIDSIPVSKPHKEDNDREDDDEEEDDEEDDDEEDDDDDEVPITPQVGQRVILGNEGARGLSPPSVGLGIVTDRGGSDEAEEGGGSAEEVVEQYGINNINDKNAPAGKDNTAADVYGDEDDEDEDNDDDEDDEDWDEDDDGDEEVGGGGTVKADKDAAAAGMGAGLHKRQIPAVGALILKGGVVDNKATALENDPQQRQQQKKDKKAQRREAMAAAEPIAKAEEKKDTAVDQKAEKKDMAQITEANMIKDDGKKQFKDDNHQRQQQRQQDQQMEKEDVVEAQADQNEENKSKTNKKQQQKEVKLKEEGNDDFVEEEKADIKNEDDNTNPRPAETGDDAVNVDDEVVDFGDDGRQKKGKKNKKGRKNKKNRQGDDENLGQNQNAIADDTVNEDQNAAAAVNPFEVETSKVKKAHKKHKNHRDQDQTQDTRQADAFPAAIDPFAINNSGGAVVHKKGGVHKKDTKDKDADVQQQQDDKSKNEKPGSASPSDNNNNKDPKAIPGAPSVPMSGGGPADRKSPNSPANSSPSGAGPATPPKEGKGATAAGGGGNGYGTVPMFGPAQLDLGSGGVASLRLMLGGQWVVSVSVAVLASVFIYI</sequence>
<evidence type="ECO:0000256" key="2">
    <source>
        <dbReference type="SAM" id="Phobius"/>
    </source>
</evidence>
<feature type="compositionally biased region" description="Acidic residues" evidence="1">
    <location>
        <begin position="756"/>
        <end position="780"/>
    </location>
</feature>
<feature type="signal peptide" evidence="3">
    <location>
        <begin position="1"/>
        <end position="26"/>
    </location>
</feature>
<evidence type="ECO:0000313" key="4">
    <source>
        <dbReference type="EMBL" id="OAQ36693.1"/>
    </source>
</evidence>
<feature type="region of interest" description="Disordered" evidence="1">
    <location>
        <begin position="99"/>
        <end position="157"/>
    </location>
</feature>
<feature type="compositionally biased region" description="Basic and acidic residues" evidence="1">
    <location>
        <begin position="653"/>
        <end position="663"/>
    </location>
</feature>
<feature type="region of interest" description="Disordered" evidence="1">
    <location>
        <begin position="521"/>
        <end position="893"/>
    </location>
</feature>
<feature type="chain" id="PRO_5008276888" evidence="3">
    <location>
        <begin position="27"/>
        <end position="1335"/>
    </location>
</feature>
<dbReference type="STRING" id="1314771.A0A197KHS3"/>
<feature type="compositionally biased region" description="Polar residues" evidence="1">
    <location>
        <begin position="390"/>
        <end position="403"/>
    </location>
</feature>
<keyword evidence="5" id="KW-1185">Reference proteome</keyword>
<accession>A0A197KHS3</accession>
<feature type="compositionally biased region" description="Basic residues" evidence="1">
    <location>
        <begin position="250"/>
        <end position="261"/>
    </location>
</feature>
<keyword evidence="3" id="KW-0732">Signal</keyword>
<feature type="compositionally biased region" description="Basic and acidic residues" evidence="1">
    <location>
        <begin position="1037"/>
        <end position="1046"/>
    </location>
</feature>
<feature type="region of interest" description="Disordered" evidence="1">
    <location>
        <begin position="220"/>
        <end position="478"/>
    </location>
</feature>
<feature type="compositionally biased region" description="Basic and acidic residues" evidence="1">
    <location>
        <begin position="705"/>
        <end position="716"/>
    </location>
</feature>
<feature type="compositionally biased region" description="Acidic residues" evidence="1">
    <location>
        <begin position="1073"/>
        <end position="1088"/>
    </location>
</feature>
<feature type="compositionally biased region" description="Acidic residues" evidence="1">
    <location>
        <begin position="1047"/>
        <end position="1056"/>
    </location>
</feature>
<keyword evidence="2" id="KW-1133">Transmembrane helix</keyword>
<feature type="compositionally biased region" description="Pro residues" evidence="1">
    <location>
        <begin position="438"/>
        <end position="453"/>
    </location>
</feature>
<feature type="compositionally biased region" description="Basic and acidic residues" evidence="1">
    <location>
        <begin position="959"/>
        <end position="978"/>
    </location>
</feature>
<feature type="compositionally biased region" description="Basic residues" evidence="1">
    <location>
        <begin position="369"/>
        <end position="378"/>
    </location>
</feature>
<feature type="compositionally biased region" description="Basic and acidic residues" evidence="1">
    <location>
        <begin position="1197"/>
        <end position="1220"/>
    </location>
</feature>
<dbReference type="Proteomes" id="UP000078512">
    <property type="component" value="Unassembled WGS sequence"/>
</dbReference>
<keyword evidence="2" id="KW-0472">Membrane</keyword>
<feature type="compositionally biased region" description="Basic and acidic residues" evidence="1">
    <location>
        <begin position="681"/>
        <end position="691"/>
    </location>
</feature>
<feature type="compositionally biased region" description="Low complexity" evidence="1">
    <location>
        <begin position="1257"/>
        <end position="1270"/>
    </location>
</feature>
<feature type="transmembrane region" description="Helical" evidence="2">
    <location>
        <begin position="1313"/>
        <end position="1334"/>
    </location>
</feature>
<evidence type="ECO:0000313" key="5">
    <source>
        <dbReference type="Proteomes" id="UP000078512"/>
    </source>
</evidence>
<evidence type="ECO:0000256" key="3">
    <source>
        <dbReference type="SAM" id="SignalP"/>
    </source>
</evidence>
<keyword evidence="2" id="KW-0812">Transmembrane</keyword>
<dbReference type="OrthoDB" id="2449926at2759"/>
<feature type="compositionally biased region" description="Basic and acidic residues" evidence="1">
    <location>
        <begin position="113"/>
        <end position="128"/>
    </location>
</feature>
<feature type="region of interest" description="Disordered" evidence="1">
    <location>
        <begin position="928"/>
        <end position="1286"/>
    </location>
</feature>
<feature type="compositionally biased region" description="Basic and acidic residues" evidence="1">
    <location>
        <begin position="296"/>
        <end position="311"/>
    </location>
</feature>
<evidence type="ECO:0000256" key="1">
    <source>
        <dbReference type="SAM" id="MobiDB-lite"/>
    </source>
</evidence>
<reference evidence="4 5" key="1">
    <citation type="submission" date="2016-05" db="EMBL/GenBank/DDBJ databases">
        <title>Genome sequencing reveals origins of a unique bacterial endosymbiosis in the earliest lineages of terrestrial Fungi.</title>
        <authorList>
            <consortium name="DOE Joint Genome Institute"/>
            <person name="Uehling J."/>
            <person name="Gryganskyi A."/>
            <person name="Hameed K."/>
            <person name="Tschaplinski T."/>
            <person name="Misztal P."/>
            <person name="Wu S."/>
            <person name="Desiro A."/>
            <person name="Vande Pol N."/>
            <person name="Du Z.-Y."/>
            <person name="Zienkiewicz A."/>
            <person name="Zienkiewicz K."/>
            <person name="Morin E."/>
            <person name="Tisserant E."/>
            <person name="Splivallo R."/>
            <person name="Hainaut M."/>
            <person name="Henrissat B."/>
            <person name="Ohm R."/>
            <person name="Kuo A."/>
            <person name="Yan J."/>
            <person name="Lipzen A."/>
            <person name="Nolan M."/>
            <person name="Labutti K."/>
            <person name="Barry K."/>
            <person name="Goldstein A."/>
            <person name="Labbe J."/>
            <person name="Schadt C."/>
            <person name="Tuskan G."/>
            <person name="Grigoriev I."/>
            <person name="Martin F."/>
            <person name="Vilgalys R."/>
            <person name="Bonito G."/>
        </authorList>
    </citation>
    <scope>NUCLEOTIDE SEQUENCE [LARGE SCALE GENOMIC DNA]</scope>
    <source>
        <strain evidence="4 5">AG-77</strain>
    </source>
</reference>
<name>A0A197KHS3_9FUNG</name>
<dbReference type="EMBL" id="KV442011">
    <property type="protein sequence ID" value="OAQ36693.1"/>
    <property type="molecule type" value="Genomic_DNA"/>
</dbReference>
<feature type="compositionally biased region" description="Basic residues" evidence="1">
    <location>
        <begin position="1094"/>
        <end position="1108"/>
    </location>
</feature>
<feature type="compositionally biased region" description="Pro residues" evidence="1">
    <location>
        <begin position="409"/>
        <end position="423"/>
    </location>
</feature>
<feature type="compositionally biased region" description="Polar residues" evidence="1">
    <location>
        <begin position="608"/>
        <end position="617"/>
    </location>
</feature>
<protein>
    <submittedName>
        <fullName evidence="4">Uncharacterized protein</fullName>
    </submittedName>
</protein>
<proteinExistence type="predicted"/>
<feature type="compositionally biased region" description="Basic residues" evidence="1">
    <location>
        <begin position="312"/>
        <end position="328"/>
    </location>
</feature>
<feature type="compositionally biased region" description="Pro residues" evidence="1">
    <location>
        <begin position="721"/>
        <end position="732"/>
    </location>
</feature>
<gene>
    <name evidence="4" type="ORF">K457DRAFT_120027</name>
</gene>
<feature type="compositionally biased region" description="Low complexity" evidence="1">
    <location>
        <begin position="1164"/>
        <end position="1189"/>
    </location>
</feature>
<feature type="compositionally biased region" description="Basic and acidic residues" evidence="1">
    <location>
        <begin position="527"/>
        <end position="542"/>
    </location>
</feature>
<feature type="compositionally biased region" description="Basic and acidic residues" evidence="1">
    <location>
        <begin position="220"/>
        <end position="229"/>
    </location>
</feature>
<feature type="compositionally biased region" description="Low complexity" evidence="1">
    <location>
        <begin position="345"/>
        <end position="354"/>
    </location>
</feature>
<feature type="compositionally biased region" description="Acidic residues" evidence="1">
    <location>
        <begin position="129"/>
        <end position="139"/>
    </location>
</feature>
<feature type="compositionally biased region" description="Basic and acidic residues" evidence="1">
    <location>
        <begin position="986"/>
        <end position="1001"/>
    </location>
</feature>